<dbReference type="SUPFAM" id="SSF50249">
    <property type="entry name" value="Nucleic acid-binding proteins"/>
    <property type="match status" value="1"/>
</dbReference>
<dbReference type="InterPro" id="IPR012340">
    <property type="entry name" value="NA-bd_OB-fold"/>
</dbReference>
<reference evidence="1" key="1">
    <citation type="submission" date="2023-07" db="EMBL/GenBank/DDBJ databases">
        <title>Chromosome-level Genome Assembly of Striped Snakehead (Channa striata).</title>
        <authorList>
            <person name="Liu H."/>
        </authorList>
    </citation>
    <scope>NUCLEOTIDE SEQUENCE</scope>
    <source>
        <strain evidence="1">Gz</strain>
        <tissue evidence="1">Muscle</tissue>
    </source>
</reference>
<keyword evidence="2" id="KW-1185">Reference proteome</keyword>
<dbReference type="Proteomes" id="UP001187415">
    <property type="component" value="Unassembled WGS sequence"/>
</dbReference>
<evidence type="ECO:0000313" key="1">
    <source>
        <dbReference type="EMBL" id="KAK2825794.1"/>
    </source>
</evidence>
<proteinExistence type="predicted"/>
<dbReference type="Gene3D" id="2.40.50.140">
    <property type="entry name" value="Nucleic acid-binding proteins"/>
    <property type="match status" value="1"/>
</dbReference>
<dbReference type="EMBL" id="JAUPFM010000016">
    <property type="protein sequence ID" value="KAK2825794.1"/>
    <property type="molecule type" value="Genomic_DNA"/>
</dbReference>
<protein>
    <submittedName>
        <fullName evidence="1">Uncharacterized protein</fullName>
    </submittedName>
</protein>
<evidence type="ECO:0000313" key="2">
    <source>
        <dbReference type="Proteomes" id="UP001187415"/>
    </source>
</evidence>
<dbReference type="AlphaFoldDB" id="A0AA88LXK9"/>
<gene>
    <name evidence="1" type="ORF">Q5P01_020008</name>
</gene>
<comment type="caution">
    <text evidence="1">The sequence shown here is derived from an EMBL/GenBank/DDBJ whole genome shotgun (WGS) entry which is preliminary data.</text>
</comment>
<sequence>MALQRLLSTRPEVPYFKPPPLHVSVLAIRDQPRVVAWEFQESSAKAAIIKNNRVMAITDGESVTKITLYEEFGTKVQTGLSYIIRGHSLRGQSPPYSVNITKTTQFFRSFPVVVSEELKKAGEALLQPASPLTPLNRCSDTKGLMTVEGEVIEVSAVKKIVSGKEDIPVRNVLVKSESTKVPLRLWREAAVVNLTVGCQIRVSHMKTGKADYGVHLQSTNYTTIEEVSSTWNDIEIIGVMESTKPGILDLLVHTNELYEIEEALWAPFDEKMKHGPLKIDIKVCGKSVVSIRPMNTD</sequence>
<accession>A0AA88LXK9</accession>
<organism evidence="1 2">
    <name type="scientific">Channa striata</name>
    <name type="common">Snakehead murrel</name>
    <name type="synonym">Ophicephalus striatus</name>
    <dbReference type="NCBI Taxonomy" id="64152"/>
    <lineage>
        <taxon>Eukaryota</taxon>
        <taxon>Metazoa</taxon>
        <taxon>Chordata</taxon>
        <taxon>Craniata</taxon>
        <taxon>Vertebrata</taxon>
        <taxon>Euteleostomi</taxon>
        <taxon>Actinopterygii</taxon>
        <taxon>Neopterygii</taxon>
        <taxon>Teleostei</taxon>
        <taxon>Neoteleostei</taxon>
        <taxon>Acanthomorphata</taxon>
        <taxon>Anabantaria</taxon>
        <taxon>Anabantiformes</taxon>
        <taxon>Channoidei</taxon>
        <taxon>Channidae</taxon>
        <taxon>Channa</taxon>
    </lineage>
</organism>
<name>A0AA88LXK9_CHASR</name>